<dbReference type="AlphaFoldDB" id="Q092J1"/>
<sequence>MGRVIKYAGDAAMEIQKETAEKLKAFARGERTWAEVEGMTFAEAKAIAQVGCELAAAGRYEEARILFEGLVAGNPKDAASRAALGTVYQKLGRLEEALTEYSAALEQDPRHPVALAHRGELYLRQGKRQGFTDISLAVEADPHGEDGGRSARPGAGEGHHAGGGGASEGGASGLARAF</sequence>
<evidence type="ECO:0000313" key="5">
    <source>
        <dbReference type="EMBL" id="EAU66648.1"/>
    </source>
</evidence>
<evidence type="ECO:0000256" key="3">
    <source>
        <dbReference type="PROSITE-ProRule" id="PRU00339"/>
    </source>
</evidence>
<dbReference type="Proteomes" id="UP000032702">
    <property type="component" value="Unassembled WGS sequence"/>
</dbReference>
<keyword evidence="2 3" id="KW-0802">TPR repeat</keyword>
<dbReference type="InterPro" id="IPR011990">
    <property type="entry name" value="TPR-like_helical_dom_sf"/>
</dbReference>
<evidence type="ECO:0000256" key="2">
    <source>
        <dbReference type="ARBA" id="ARBA00022803"/>
    </source>
</evidence>
<evidence type="ECO:0000256" key="4">
    <source>
        <dbReference type="SAM" id="MobiDB-lite"/>
    </source>
</evidence>
<dbReference type="EMBL" id="AAMD01000050">
    <property type="protein sequence ID" value="EAU66648.1"/>
    <property type="molecule type" value="Genomic_DNA"/>
</dbReference>
<dbReference type="PANTHER" id="PTHR44943">
    <property type="entry name" value="CELLULOSE SYNTHASE OPERON PROTEIN C"/>
    <property type="match status" value="1"/>
</dbReference>
<dbReference type="PANTHER" id="PTHR44943:SF8">
    <property type="entry name" value="TPR REPEAT-CONTAINING PROTEIN MJ0263"/>
    <property type="match status" value="1"/>
</dbReference>
<feature type="compositionally biased region" description="Basic and acidic residues" evidence="4">
    <location>
        <begin position="140"/>
        <end position="149"/>
    </location>
</feature>
<protein>
    <submittedName>
        <fullName evidence="5">TPR-domain containing protein, putative</fullName>
    </submittedName>
</protein>
<reference evidence="5 6" key="1">
    <citation type="submission" date="2006-04" db="EMBL/GenBank/DDBJ databases">
        <authorList>
            <person name="Nierman W.C."/>
        </authorList>
    </citation>
    <scope>NUCLEOTIDE SEQUENCE [LARGE SCALE GENOMIC DNA]</scope>
    <source>
        <strain evidence="5 6">DW4/3-1</strain>
    </source>
</reference>
<dbReference type="Pfam" id="PF14559">
    <property type="entry name" value="TPR_19"/>
    <property type="match status" value="1"/>
</dbReference>
<feature type="region of interest" description="Disordered" evidence="4">
    <location>
        <begin position="140"/>
        <end position="178"/>
    </location>
</feature>
<dbReference type="InterPro" id="IPR051685">
    <property type="entry name" value="Ycf3/AcsC/BcsC/TPR_MFPF"/>
</dbReference>
<comment type="caution">
    <text evidence="5">The sequence shown here is derived from an EMBL/GenBank/DDBJ whole genome shotgun (WGS) entry which is preliminary data.</text>
</comment>
<dbReference type="RefSeq" id="WP_002613793.1">
    <property type="nucleotide sequence ID" value="NZ_AAMD01000050.1"/>
</dbReference>
<gene>
    <name evidence="5" type="ORF">STIAU_7866</name>
</gene>
<dbReference type="Gene3D" id="1.25.40.10">
    <property type="entry name" value="Tetratricopeptide repeat domain"/>
    <property type="match status" value="1"/>
</dbReference>
<organism evidence="5 6">
    <name type="scientific">Stigmatella aurantiaca (strain DW4/3-1)</name>
    <dbReference type="NCBI Taxonomy" id="378806"/>
    <lineage>
        <taxon>Bacteria</taxon>
        <taxon>Pseudomonadati</taxon>
        <taxon>Myxococcota</taxon>
        <taxon>Myxococcia</taxon>
        <taxon>Myxococcales</taxon>
        <taxon>Cystobacterineae</taxon>
        <taxon>Archangiaceae</taxon>
        <taxon>Stigmatella</taxon>
    </lineage>
</organism>
<dbReference type="SMART" id="SM00028">
    <property type="entry name" value="TPR"/>
    <property type="match status" value="2"/>
</dbReference>
<keyword evidence="1" id="KW-0677">Repeat</keyword>
<proteinExistence type="predicted"/>
<dbReference type="InterPro" id="IPR019734">
    <property type="entry name" value="TPR_rpt"/>
</dbReference>
<feature type="compositionally biased region" description="Gly residues" evidence="4">
    <location>
        <begin position="161"/>
        <end position="172"/>
    </location>
</feature>
<feature type="repeat" description="TPR" evidence="3">
    <location>
        <begin position="78"/>
        <end position="111"/>
    </location>
</feature>
<dbReference type="PROSITE" id="PS50293">
    <property type="entry name" value="TPR_REGION"/>
    <property type="match status" value="1"/>
</dbReference>
<dbReference type="SUPFAM" id="SSF48452">
    <property type="entry name" value="TPR-like"/>
    <property type="match status" value="1"/>
</dbReference>
<dbReference type="PROSITE" id="PS50005">
    <property type="entry name" value="TPR"/>
    <property type="match status" value="1"/>
</dbReference>
<accession>Q092J1</accession>
<name>Q092J1_STIAD</name>
<evidence type="ECO:0000256" key="1">
    <source>
        <dbReference type="ARBA" id="ARBA00022737"/>
    </source>
</evidence>
<evidence type="ECO:0000313" key="6">
    <source>
        <dbReference type="Proteomes" id="UP000032702"/>
    </source>
</evidence>